<organism evidence="1">
    <name type="scientific">marine sediment metagenome</name>
    <dbReference type="NCBI Taxonomy" id="412755"/>
    <lineage>
        <taxon>unclassified sequences</taxon>
        <taxon>metagenomes</taxon>
        <taxon>ecological metagenomes</taxon>
    </lineage>
</organism>
<dbReference type="AlphaFoldDB" id="X1D4F6"/>
<accession>X1D4F6</accession>
<name>X1D4F6_9ZZZZ</name>
<dbReference type="EMBL" id="BART01022995">
    <property type="protein sequence ID" value="GAH03155.1"/>
    <property type="molecule type" value="Genomic_DNA"/>
</dbReference>
<sequence>ERVKNKKIVTFAILAYEKPIKYKNALKAENKNIIGKLAKPPVEGESQKVKRKSLKFCTGLTN</sequence>
<proteinExistence type="predicted"/>
<evidence type="ECO:0000313" key="1">
    <source>
        <dbReference type="EMBL" id="GAH03155.1"/>
    </source>
</evidence>
<gene>
    <name evidence="1" type="ORF">S01H4_41965</name>
</gene>
<feature type="non-terminal residue" evidence="1">
    <location>
        <position position="1"/>
    </location>
</feature>
<comment type="caution">
    <text evidence="1">The sequence shown here is derived from an EMBL/GenBank/DDBJ whole genome shotgun (WGS) entry which is preliminary data.</text>
</comment>
<reference evidence="1" key="1">
    <citation type="journal article" date="2014" name="Front. Microbiol.">
        <title>High frequency of phylogenetically diverse reductive dehalogenase-homologous genes in deep subseafloor sedimentary metagenomes.</title>
        <authorList>
            <person name="Kawai M."/>
            <person name="Futagami T."/>
            <person name="Toyoda A."/>
            <person name="Takaki Y."/>
            <person name="Nishi S."/>
            <person name="Hori S."/>
            <person name="Arai W."/>
            <person name="Tsubouchi T."/>
            <person name="Morono Y."/>
            <person name="Uchiyama I."/>
            <person name="Ito T."/>
            <person name="Fujiyama A."/>
            <person name="Inagaki F."/>
            <person name="Takami H."/>
        </authorList>
    </citation>
    <scope>NUCLEOTIDE SEQUENCE</scope>
    <source>
        <strain evidence="1">Expedition CK06-06</strain>
    </source>
</reference>
<protein>
    <submittedName>
        <fullName evidence="1">Uncharacterized protein</fullName>
    </submittedName>
</protein>